<dbReference type="EMBL" id="CAUYUJ010019683">
    <property type="protein sequence ID" value="CAK0892916.1"/>
    <property type="molecule type" value="Genomic_DNA"/>
</dbReference>
<organism evidence="2 3">
    <name type="scientific">Prorocentrum cordatum</name>
    <dbReference type="NCBI Taxonomy" id="2364126"/>
    <lineage>
        <taxon>Eukaryota</taxon>
        <taxon>Sar</taxon>
        <taxon>Alveolata</taxon>
        <taxon>Dinophyceae</taxon>
        <taxon>Prorocentrales</taxon>
        <taxon>Prorocentraceae</taxon>
        <taxon>Prorocentrum</taxon>
    </lineage>
</organism>
<evidence type="ECO:0000313" key="3">
    <source>
        <dbReference type="Proteomes" id="UP001189429"/>
    </source>
</evidence>
<sequence>MPINGPHGFTAREQELLGEYKGMVKKLYKKHSHGYKYPNGKAVYLTKIQHIPFTTAIYGETYAGKAPWLLKPTEVTLRKRQLEANRLKRRLEQEAEILRVKRLRDLGIYAGEQEWRRPWQPQVDLLSGELLEDLQDVSLTETDEESEDESEDEDE</sequence>
<gene>
    <name evidence="2" type="ORF">PCOR1329_LOCUS72434</name>
</gene>
<dbReference type="Proteomes" id="UP001189429">
    <property type="component" value="Unassembled WGS sequence"/>
</dbReference>
<comment type="caution">
    <text evidence="2">The sequence shown here is derived from an EMBL/GenBank/DDBJ whole genome shotgun (WGS) entry which is preliminary data.</text>
</comment>
<keyword evidence="3" id="KW-1185">Reference proteome</keyword>
<name>A0ABN9X0Z5_9DINO</name>
<reference evidence="2" key="1">
    <citation type="submission" date="2023-10" db="EMBL/GenBank/DDBJ databases">
        <authorList>
            <person name="Chen Y."/>
            <person name="Shah S."/>
            <person name="Dougan E. K."/>
            <person name="Thang M."/>
            <person name="Chan C."/>
        </authorList>
    </citation>
    <scope>NUCLEOTIDE SEQUENCE [LARGE SCALE GENOMIC DNA]</scope>
</reference>
<proteinExistence type="predicted"/>
<accession>A0ABN9X0Z5</accession>
<evidence type="ECO:0000256" key="1">
    <source>
        <dbReference type="SAM" id="MobiDB-lite"/>
    </source>
</evidence>
<feature type="region of interest" description="Disordered" evidence="1">
    <location>
        <begin position="135"/>
        <end position="155"/>
    </location>
</feature>
<protein>
    <submittedName>
        <fullName evidence="2">Uncharacterized protein</fullName>
    </submittedName>
</protein>
<evidence type="ECO:0000313" key="2">
    <source>
        <dbReference type="EMBL" id="CAK0892916.1"/>
    </source>
</evidence>